<name>A0AAQ3QWL6_9BACT</name>
<reference evidence="1 2" key="1">
    <citation type="submission" date="2023-10" db="EMBL/GenBank/DDBJ databases">
        <title>Rubellicoccus peritrichatus gen. nov., sp. nov., isolated from an algae of coral reef tank.</title>
        <authorList>
            <person name="Luo J."/>
        </authorList>
    </citation>
    <scope>NUCLEOTIDE SEQUENCE [LARGE SCALE GENOMIC DNA]</scope>
    <source>
        <strain evidence="1 2">CR14</strain>
    </source>
</reference>
<keyword evidence="2" id="KW-1185">Reference proteome</keyword>
<dbReference type="EMBL" id="CP136920">
    <property type="protein sequence ID" value="WOO42017.1"/>
    <property type="molecule type" value="Genomic_DNA"/>
</dbReference>
<dbReference type="AlphaFoldDB" id="A0AAQ3QWL6"/>
<evidence type="ECO:0000313" key="1">
    <source>
        <dbReference type="EMBL" id="WOO42017.1"/>
    </source>
</evidence>
<evidence type="ECO:0000313" key="2">
    <source>
        <dbReference type="Proteomes" id="UP001304300"/>
    </source>
</evidence>
<gene>
    <name evidence="1" type="ORF">RZN69_02875</name>
</gene>
<dbReference type="KEGG" id="puo:RZN69_02875"/>
<sequence>MSHFFPAEHPSLEAKLEAHFARARNGAESKLGKSATALILGGGYGRGEGGVVTNRNDGTESLFNDLDYFLFTESPDTPSVESWRTIFEKEESKALGIDVEVKALPAKDAHSSINSMMFTDLIHGHYSVWGDPSFLLKLKPNCNPNNLPLIEATRLLWNRGTGLYFARCELERNGEANFIERNLNKLKLALGDAWLILNGKYAPHVRTRAELLDQTNIDSDFEVLKEWHRKGVIFKFQPEVQTRSKEERYADINKLSTVWLKLFLQIETKRLSTQFTVADQYATYSKQLFPGSGIMRNCALAIRDELKRGSHLRPFTDYPRGALMRALVLLLSERQDSNPEKYFSKINGTLETDYLRWWAHYS</sequence>
<protein>
    <submittedName>
        <fullName evidence="1">Uncharacterized protein</fullName>
    </submittedName>
</protein>
<accession>A0AAQ3QWL6</accession>
<organism evidence="1 2">
    <name type="scientific">Rubellicoccus peritrichatus</name>
    <dbReference type="NCBI Taxonomy" id="3080537"/>
    <lineage>
        <taxon>Bacteria</taxon>
        <taxon>Pseudomonadati</taxon>
        <taxon>Verrucomicrobiota</taxon>
        <taxon>Opitutia</taxon>
        <taxon>Puniceicoccales</taxon>
        <taxon>Cerasicoccaceae</taxon>
        <taxon>Rubellicoccus</taxon>
    </lineage>
</organism>
<dbReference type="RefSeq" id="WP_317834501.1">
    <property type="nucleotide sequence ID" value="NZ_CP136920.1"/>
</dbReference>
<proteinExistence type="predicted"/>
<dbReference type="Proteomes" id="UP001304300">
    <property type="component" value="Chromosome"/>
</dbReference>